<sequence>MQSSIQQNAKQQSAFHQKINGEIGISADLPYLKEYKYGDYIYSNIRWNTINLQTNNANNMQINFQPIWGSLGNYTDPYGNRGTLIKSQSGIFTLKARYQSYKTTSPYAIVNTVPIVEISNRRFIPISISYAGIGTTINIPLNNVNSSKDGQIARWDLDDIDIPLTNSSGDLDNYMVEGMSYVTGDNANVQIQTGIYVKIAAMYSFSDMPVQLVTLTDSYAHDYIYAKTN</sequence>
<organism evidence="1 2">
    <name type="scientific">Gracilibacillus xinjiangensis</name>
    <dbReference type="NCBI Taxonomy" id="1193282"/>
    <lineage>
        <taxon>Bacteria</taxon>
        <taxon>Bacillati</taxon>
        <taxon>Bacillota</taxon>
        <taxon>Bacilli</taxon>
        <taxon>Bacillales</taxon>
        <taxon>Bacillaceae</taxon>
        <taxon>Gracilibacillus</taxon>
    </lineage>
</organism>
<protein>
    <submittedName>
        <fullName evidence="1">Uncharacterized protein</fullName>
    </submittedName>
</protein>
<evidence type="ECO:0000313" key="2">
    <source>
        <dbReference type="Proteomes" id="UP001595882"/>
    </source>
</evidence>
<gene>
    <name evidence="1" type="ORF">ACFOY7_00795</name>
</gene>
<reference evidence="2" key="1">
    <citation type="journal article" date="2019" name="Int. J. Syst. Evol. Microbiol.">
        <title>The Global Catalogue of Microorganisms (GCM) 10K type strain sequencing project: providing services to taxonomists for standard genome sequencing and annotation.</title>
        <authorList>
            <consortium name="The Broad Institute Genomics Platform"/>
            <consortium name="The Broad Institute Genome Sequencing Center for Infectious Disease"/>
            <person name="Wu L."/>
            <person name="Ma J."/>
        </authorList>
    </citation>
    <scope>NUCLEOTIDE SEQUENCE [LARGE SCALE GENOMIC DNA]</scope>
    <source>
        <strain evidence="2">CCUG 37865</strain>
    </source>
</reference>
<dbReference type="EMBL" id="JBHSDT010000001">
    <property type="protein sequence ID" value="MFC4401636.1"/>
    <property type="molecule type" value="Genomic_DNA"/>
</dbReference>
<dbReference type="Proteomes" id="UP001595882">
    <property type="component" value="Unassembled WGS sequence"/>
</dbReference>
<evidence type="ECO:0000313" key="1">
    <source>
        <dbReference type="EMBL" id="MFC4401636.1"/>
    </source>
</evidence>
<name>A0ABV8WTI2_9BACI</name>
<comment type="caution">
    <text evidence="1">The sequence shown here is derived from an EMBL/GenBank/DDBJ whole genome shotgun (WGS) entry which is preliminary data.</text>
</comment>
<accession>A0ABV8WTI2</accession>
<dbReference type="RefSeq" id="WP_390248409.1">
    <property type="nucleotide sequence ID" value="NZ_JBHSDT010000001.1"/>
</dbReference>
<proteinExistence type="predicted"/>
<keyword evidence="2" id="KW-1185">Reference proteome</keyword>